<sequence>MPTAAAAQDEARIRKVEAEIRALQRAVFPNGDNRFFTPEVITPNGAQTTQPQIGTPSTTAISDILVRLDALETQVARLTALSEENDNQLNQMRNQIAALTNAQASVPPALNPAPSGVIAPPAGTPTPTPRPAPTPAPTPAPAAAAPTAARLAAVQAIAKPATGDAGDDEYTYGFRLWEAKLYPEAQQQLALFTERYPSHSRISFGRNLLGRAFLDDGKPREAATHFFNNYQADKQGARAADSLLYLASSMISLNDTNRACIALAEFGETYPLLATGRLKADYDANRARVRCS</sequence>
<feature type="region of interest" description="Disordered" evidence="2">
    <location>
        <begin position="117"/>
        <end position="142"/>
    </location>
</feature>
<reference evidence="3 4" key="1">
    <citation type="submission" date="2019-12" db="EMBL/GenBank/DDBJ databases">
        <title>Genomic-based taxomic classification of the family Erythrobacteraceae.</title>
        <authorList>
            <person name="Xu L."/>
        </authorList>
    </citation>
    <scope>NUCLEOTIDE SEQUENCE [LARGE SCALE GENOMIC DNA]</scope>
    <source>
        <strain evidence="3 4">S36</strain>
    </source>
</reference>
<dbReference type="Pfam" id="PF13174">
    <property type="entry name" value="TPR_6"/>
    <property type="match status" value="1"/>
</dbReference>
<dbReference type="OrthoDB" id="7390214at2"/>
<feature type="compositionally biased region" description="Pro residues" evidence="2">
    <location>
        <begin position="122"/>
        <end position="140"/>
    </location>
</feature>
<name>A0A6I4TQC3_9SPHN</name>
<evidence type="ECO:0008006" key="5">
    <source>
        <dbReference type="Google" id="ProtNLM"/>
    </source>
</evidence>
<evidence type="ECO:0000256" key="1">
    <source>
        <dbReference type="SAM" id="Coils"/>
    </source>
</evidence>
<keyword evidence="4" id="KW-1185">Reference proteome</keyword>
<dbReference type="Gene3D" id="1.25.40.10">
    <property type="entry name" value="Tetratricopeptide repeat domain"/>
    <property type="match status" value="1"/>
</dbReference>
<keyword evidence="1" id="KW-0175">Coiled coil</keyword>
<evidence type="ECO:0000313" key="3">
    <source>
        <dbReference type="EMBL" id="MXO98056.1"/>
    </source>
</evidence>
<evidence type="ECO:0000313" key="4">
    <source>
        <dbReference type="Proteomes" id="UP000469430"/>
    </source>
</evidence>
<protein>
    <recommendedName>
        <fullName evidence="5">TolA-binding protein</fullName>
    </recommendedName>
</protein>
<gene>
    <name evidence="3" type="ORF">GRI97_03515</name>
</gene>
<feature type="coiled-coil region" evidence="1">
    <location>
        <begin position="68"/>
        <end position="102"/>
    </location>
</feature>
<accession>A0A6I4TQC3</accession>
<organism evidence="3 4">
    <name type="scientific">Croceibacterium xixiisoli</name>
    <dbReference type="NCBI Taxonomy" id="1476466"/>
    <lineage>
        <taxon>Bacteria</taxon>
        <taxon>Pseudomonadati</taxon>
        <taxon>Pseudomonadota</taxon>
        <taxon>Alphaproteobacteria</taxon>
        <taxon>Sphingomonadales</taxon>
        <taxon>Erythrobacteraceae</taxon>
        <taxon>Croceibacterium</taxon>
    </lineage>
</organism>
<dbReference type="InterPro" id="IPR011990">
    <property type="entry name" value="TPR-like_helical_dom_sf"/>
</dbReference>
<comment type="caution">
    <text evidence="3">The sequence shown here is derived from an EMBL/GenBank/DDBJ whole genome shotgun (WGS) entry which is preliminary data.</text>
</comment>
<dbReference type="InterPro" id="IPR019734">
    <property type="entry name" value="TPR_rpt"/>
</dbReference>
<proteinExistence type="predicted"/>
<evidence type="ECO:0000256" key="2">
    <source>
        <dbReference type="SAM" id="MobiDB-lite"/>
    </source>
</evidence>
<dbReference type="EMBL" id="WTYJ01000001">
    <property type="protein sequence ID" value="MXO98056.1"/>
    <property type="molecule type" value="Genomic_DNA"/>
</dbReference>
<dbReference type="Proteomes" id="UP000469430">
    <property type="component" value="Unassembled WGS sequence"/>
</dbReference>
<dbReference type="AlphaFoldDB" id="A0A6I4TQC3"/>